<dbReference type="GO" id="GO:0005840">
    <property type="term" value="C:ribosome"/>
    <property type="evidence" value="ECO:0007669"/>
    <property type="project" value="UniProtKB-KW"/>
</dbReference>
<comment type="similarity">
    <text evidence="1 6 7">Belongs to the bacterial ribosomal protein bL21 family.</text>
</comment>
<keyword evidence="9" id="KW-1185">Reference proteome</keyword>
<evidence type="ECO:0000256" key="5">
    <source>
        <dbReference type="ARBA" id="ARBA00023274"/>
    </source>
</evidence>
<gene>
    <name evidence="6 8" type="primary">rplU</name>
    <name evidence="8" type="ORF">K8P03_08890</name>
</gene>
<evidence type="ECO:0000313" key="9">
    <source>
        <dbReference type="Proteomes" id="UP000734271"/>
    </source>
</evidence>
<dbReference type="Pfam" id="PF00829">
    <property type="entry name" value="Ribosomal_L21p"/>
    <property type="match status" value="1"/>
</dbReference>
<dbReference type="InterPro" id="IPR001787">
    <property type="entry name" value="Ribosomal_bL21"/>
</dbReference>
<evidence type="ECO:0000256" key="6">
    <source>
        <dbReference type="HAMAP-Rule" id="MF_01363"/>
    </source>
</evidence>
<sequence length="103" mass="11627">MYAIIKTGGKQYKVSEGDLVRVEKLAYEVGETVDFDQVLLVSNDGELKVGSPLVEGAKVSATVEDQNKDKKIVVYKYKPKKQYRKKHGHRQPYTLVKINSISL</sequence>
<comment type="function">
    <text evidence="6 7">This protein binds to 23S rRNA in the presence of protein L20.</text>
</comment>
<dbReference type="InterPro" id="IPR036164">
    <property type="entry name" value="bL21-like_sf"/>
</dbReference>
<dbReference type="SUPFAM" id="SSF141091">
    <property type="entry name" value="L21p-like"/>
    <property type="match status" value="1"/>
</dbReference>
<name>A0ABS7T0W1_9FIRM</name>
<dbReference type="Proteomes" id="UP000734271">
    <property type="component" value="Unassembled WGS sequence"/>
</dbReference>
<dbReference type="NCBIfam" id="TIGR00061">
    <property type="entry name" value="L21"/>
    <property type="match status" value="1"/>
</dbReference>
<keyword evidence="4 6" id="KW-0689">Ribosomal protein</keyword>
<proteinExistence type="inferred from homology"/>
<keyword evidence="2 6" id="KW-0699">rRNA-binding</keyword>
<evidence type="ECO:0000256" key="3">
    <source>
        <dbReference type="ARBA" id="ARBA00022884"/>
    </source>
</evidence>
<protein>
    <recommendedName>
        <fullName evidence="6">Large ribosomal subunit protein bL21</fullName>
    </recommendedName>
</protein>
<evidence type="ECO:0000256" key="1">
    <source>
        <dbReference type="ARBA" id="ARBA00008563"/>
    </source>
</evidence>
<dbReference type="PANTHER" id="PTHR21349">
    <property type="entry name" value="50S RIBOSOMAL PROTEIN L21"/>
    <property type="match status" value="1"/>
</dbReference>
<dbReference type="PANTHER" id="PTHR21349:SF0">
    <property type="entry name" value="LARGE RIBOSOMAL SUBUNIT PROTEIN BL21M"/>
    <property type="match status" value="1"/>
</dbReference>
<evidence type="ECO:0000256" key="2">
    <source>
        <dbReference type="ARBA" id="ARBA00022730"/>
    </source>
</evidence>
<evidence type="ECO:0000313" key="8">
    <source>
        <dbReference type="EMBL" id="MBZ2387397.1"/>
    </source>
</evidence>
<comment type="subunit">
    <text evidence="6">Part of the 50S ribosomal subunit. Contacts protein L20.</text>
</comment>
<dbReference type="HAMAP" id="MF_01363">
    <property type="entry name" value="Ribosomal_bL21"/>
    <property type="match status" value="1"/>
</dbReference>
<accession>A0ABS7T0W1</accession>
<dbReference type="InterPro" id="IPR018258">
    <property type="entry name" value="Ribosomal_bL21_CS"/>
</dbReference>
<dbReference type="PROSITE" id="PS01169">
    <property type="entry name" value="RIBOSOMAL_L21"/>
    <property type="match status" value="1"/>
</dbReference>
<evidence type="ECO:0000256" key="7">
    <source>
        <dbReference type="RuleBase" id="RU000562"/>
    </source>
</evidence>
<dbReference type="RefSeq" id="WP_223420341.1">
    <property type="nucleotide sequence ID" value="NZ_JAIPME010000002.1"/>
</dbReference>
<dbReference type="InterPro" id="IPR028909">
    <property type="entry name" value="bL21-like"/>
</dbReference>
<keyword evidence="3 6" id="KW-0694">RNA-binding</keyword>
<dbReference type="EMBL" id="JAIPME010000002">
    <property type="protein sequence ID" value="MBZ2387397.1"/>
    <property type="molecule type" value="Genomic_DNA"/>
</dbReference>
<keyword evidence="5 6" id="KW-0687">Ribonucleoprotein</keyword>
<evidence type="ECO:0000256" key="4">
    <source>
        <dbReference type="ARBA" id="ARBA00022980"/>
    </source>
</evidence>
<organism evidence="8 9">
    <name type="scientific">Anaerococcus murdochii</name>
    <dbReference type="NCBI Taxonomy" id="411577"/>
    <lineage>
        <taxon>Bacteria</taxon>
        <taxon>Bacillati</taxon>
        <taxon>Bacillota</taxon>
        <taxon>Tissierellia</taxon>
        <taxon>Tissierellales</taxon>
        <taxon>Peptoniphilaceae</taxon>
        <taxon>Anaerococcus</taxon>
    </lineage>
</organism>
<reference evidence="8 9" key="1">
    <citation type="submission" date="2021-08" db="EMBL/GenBank/DDBJ databases">
        <title>FDA dAtabase for Regulatory Grade micrObial Sequences (FDA-ARGOS): Supporting development and validation of Infectious Disease Dx tests.</title>
        <authorList>
            <person name="Sproer C."/>
            <person name="Gronow S."/>
            <person name="Severitt S."/>
            <person name="Schroder I."/>
            <person name="Tallon L."/>
            <person name="Sadzewicz L."/>
            <person name="Zhao X."/>
            <person name="Boylan J."/>
            <person name="Ott S."/>
            <person name="Bowen H."/>
            <person name="Vavikolanu K."/>
            <person name="Hazen T."/>
            <person name="Aluvathingal J."/>
            <person name="Nadendla S."/>
            <person name="Lowell S."/>
            <person name="Myers T."/>
            <person name="Yan Y."/>
            <person name="Sichtig H."/>
        </authorList>
    </citation>
    <scope>NUCLEOTIDE SEQUENCE [LARGE SCALE GENOMIC DNA]</scope>
    <source>
        <strain evidence="8 9">FDAARGOS_1460</strain>
    </source>
</reference>
<comment type="caution">
    <text evidence="8">The sequence shown here is derived from an EMBL/GenBank/DDBJ whole genome shotgun (WGS) entry which is preliminary data.</text>
</comment>